<accession>S7UNH3</accession>
<name>S7UNH3_9BACT</name>
<dbReference type="Proteomes" id="UP000014975">
    <property type="component" value="Unassembled WGS sequence"/>
</dbReference>
<keyword evidence="3" id="KW-1185">Reference proteome</keyword>
<sequence length="79" mass="8528">MLQRTDTGRRTGNQAFTAMPNGPISGEAHRLGVELKILAQKAGSAHEELVIMGNNMLALAERIEGLEGATLKHFKGSER</sequence>
<dbReference type="PATRIC" id="fig|1121439.3.peg.302"/>
<dbReference type="RefSeq" id="WP_020885801.1">
    <property type="nucleotide sequence ID" value="NZ_ATHI01000003.1"/>
</dbReference>
<feature type="region of interest" description="Disordered" evidence="1">
    <location>
        <begin position="1"/>
        <end position="23"/>
    </location>
</feature>
<evidence type="ECO:0000313" key="2">
    <source>
        <dbReference type="EMBL" id="EPR35574.1"/>
    </source>
</evidence>
<reference evidence="2 3" key="1">
    <citation type="journal article" date="2013" name="Genome Announc.">
        <title>Draft genome sequences for three mercury-methylating, sulfate-reducing bacteria.</title>
        <authorList>
            <person name="Brown S.D."/>
            <person name="Hurt R.A.Jr."/>
            <person name="Gilmour C.C."/>
            <person name="Elias D.A."/>
        </authorList>
    </citation>
    <scope>NUCLEOTIDE SEQUENCE [LARGE SCALE GENOMIC DNA]</scope>
    <source>
        <strain evidence="2 3">DSM 16529</strain>
    </source>
</reference>
<dbReference type="STRING" id="1121439.dsat_1915"/>
<evidence type="ECO:0000256" key="1">
    <source>
        <dbReference type="SAM" id="MobiDB-lite"/>
    </source>
</evidence>
<proteinExistence type="predicted"/>
<evidence type="ECO:0000313" key="3">
    <source>
        <dbReference type="Proteomes" id="UP000014975"/>
    </source>
</evidence>
<organism evidence="2 3">
    <name type="scientific">Alkalidesulfovibrio alkalitolerans DSM 16529</name>
    <dbReference type="NCBI Taxonomy" id="1121439"/>
    <lineage>
        <taxon>Bacteria</taxon>
        <taxon>Pseudomonadati</taxon>
        <taxon>Thermodesulfobacteriota</taxon>
        <taxon>Desulfovibrionia</taxon>
        <taxon>Desulfovibrionales</taxon>
        <taxon>Desulfovibrionaceae</taxon>
        <taxon>Alkalidesulfovibrio</taxon>
    </lineage>
</organism>
<dbReference type="AlphaFoldDB" id="S7UNH3"/>
<protein>
    <submittedName>
        <fullName evidence="2">Uncharacterized protein</fullName>
    </submittedName>
</protein>
<dbReference type="EMBL" id="ATHI01000003">
    <property type="protein sequence ID" value="EPR35574.1"/>
    <property type="molecule type" value="Genomic_DNA"/>
</dbReference>
<comment type="caution">
    <text evidence="2">The sequence shown here is derived from an EMBL/GenBank/DDBJ whole genome shotgun (WGS) entry which is preliminary data.</text>
</comment>
<gene>
    <name evidence="2" type="ORF">dsat_1915</name>
</gene>